<name>H7FTW8_FLAFP</name>
<comment type="caution">
    <text evidence="2">The sequence shown here is derived from an EMBL/GenBank/DDBJ whole genome shotgun (WGS) entry which is preliminary data.</text>
</comment>
<reference evidence="2 3" key="1">
    <citation type="journal article" date="2014" name="Acta Crystallogr. D">
        <title>Structure-based characterization and antifreeze properties of a hyperactive ice-binding protein from the Antarctic bacterium Flavobacterium frigoris PS1.</title>
        <authorList>
            <person name="Do H."/>
            <person name="Kim S.J."/>
            <person name="Kim H.J."/>
            <person name="Lee J.H."/>
        </authorList>
    </citation>
    <scope>NUCLEOTIDE SEQUENCE [LARGE SCALE GENOMIC DNA]</scope>
    <source>
        <strain evidence="2 3">PS1</strain>
    </source>
</reference>
<dbReference type="PATRIC" id="fig|1086011.3.peg.2587"/>
<dbReference type="SUPFAM" id="SSF160574">
    <property type="entry name" value="BT0923-like"/>
    <property type="match status" value="1"/>
</dbReference>
<keyword evidence="3" id="KW-1185">Reference proteome</keyword>
<evidence type="ECO:0000256" key="1">
    <source>
        <dbReference type="SAM" id="SignalP"/>
    </source>
</evidence>
<feature type="signal peptide" evidence="1">
    <location>
        <begin position="1"/>
        <end position="22"/>
    </location>
</feature>
<dbReference type="Gene3D" id="3.10.450.360">
    <property type="match status" value="1"/>
</dbReference>
<dbReference type="OrthoDB" id="1352080at2"/>
<dbReference type="AlphaFoldDB" id="H7FTW8"/>
<evidence type="ECO:0000313" key="3">
    <source>
        <dbReference type="Proteomes" id="UP000005566"/>
    </source>
</evidence>
<feature type="chain" id="PRO_5003610536" description="Beta-lactamase-inhibitor-like PepSY-like domain-containing protein" evidence="1">
    <location>
        <begin position="23"/>
        <end position="159"/>
    </location>
</feature>
<evidence type="ECO:0008006" key="4">
    <source>
        <dbReference type="Google" id="ProtNLM"/>
    </source>
</evidence>
<dbReference type="eggNOG" id="ENOG50334MD">
    <property type="taxonomic scope" value="Bacteria"/>
</dbReference>
<dbReference type="EMBL" id="AHKF01000019">
    <property type="protein sequence ID" value="EIA08109.1"/>
    <property type="molecule type" value="Genomic_DNA"/>
</dbReference>
<proteinExistence type="predicted"/>
<keyword evidence="1" id="KW-0732">Signal</keyword>
<accession>H7FTW8</accession>
<dbReference type="RefSeq" id="WP_007138817.1">
    <property type="nucleotide sequence ID" value="NZ_AHKF01000019.1"/>
</dbReference>
<dbReference type="Proteomes" id="UP000005566">
    <property type="component" value="Unassembled WGS sequence"/>
</dbReference>
<protein>
    <recommendedName>
        <fullName evidence="4">Beta-lactamase-inhibitor-like PepSY-like domain-containing protein</fullName>
    </recommendedName>
</protein>
<organism evidence="2 3">
    <name type="scientific">Flavobacterium frigoris (strain PS1)</name>
    <dbReference type="NCBI Taxonomy" id="1086011"/>
    <lineage>
        <taxon>Bacteria</taxon>
        <taxon>Pseudomonadati</taxon>
        <taxon>Bacteroidota</taxon>
        <taxon>Flavobacteriia</taxon>
        <taxon>Flavobacteriales</taxon>
        <taxon>Flavobacteriaceae</taxon>
        <taxon>Flavobacterium</taxon>
    </lineage>
</organism>
<evidence type="ECO:0000313" key="2">
    <source>
        <dbReference type="EMBL" id="EIA08109.1"/>
    </source>
</evidence>
<sequence>MKTTLKRTLLFVLFIYGFATQAQNDGASRIERNVPLVVIESFNAVFSAKDPVWFTRYQGKDNQELVYVAKFILGNRYCKSVYDFNGNQIVFAATVDYNELPEGARNYMKEMYPSFPIIEALMVTDNEKVVTYEIGIYIDNQYVVQVFSNDGDFIKNTKA</sequence>
<gene>
    <name evidence="2" type="ORF">HJ01_02640</name>
</gene>